<organism evidence="1 2">
    <name type="scientific">Variovorax paradoxus</name>
    <dbReference type="NCBI Taxonomy" id="34073"/>
    <lineage>
        <taxon>Bacteria</taxon>
        <taxon>Pseudomonadati</taxon>
        <taxon>Pseudomonadota</taxon>
        <taxon>Betaproteobacteria</taxon>
        <taxon>Burkholderiales</taxon>
        <taxon>Comamonadaceae</taxon>
        <taxon>Variovorax</taxon>
    </lineage>
</organism>
<evidence type="ECO:0000313" key="1">
    <source>
        <dbReference type="EMBL" id="QFZ83924.1"/>
    </source>
</evidence>
<protein>
    <submittedName>
        <fullName evidence="1">Uncharacterized protein</fullName>
    </submittedName>
</protein>
<evidence type="ECO:0000313" key="2">
    <source>
        <dbReference type="Proteomes" id="UP000326780"/>
    </source>
</evidence>
<gene>
    <name evidence="1" type="ORF">GFK26_14740</name>
</gene>
<sequence>MRKNLLTFPNKKCCRTNSWARCFMPLPDLWKSSPDQLKDKQVQQLIAFAGGGRLLDDSPCSTEFRSFLGSVSSASLLTYADQCLEQSFQDSGLALQDIVNEIGARLGAHITNGRYRGTVKHTGFDGLWVFPSGHAIVAEVKTTDTYRIDLNTIANYRRALINKEVVAEAKSSMLLVVGRQDTGDLEAQIRGSRHAWDIRIISVDALARLASIKEEVEDPSIVQRIHNILIPHEFTRLDAIADILFSAAEDIRQEDGAGSTIEETKSVPLVKDGRKFIPVAFQEACVQRVQSNLGSSFVRQSRTGYVSADKLVALSCSASKEHNPDTSPNYWFAFHPHQRAFLKEHSQSYVALGCGSSERLLLIPFSEFETWLDGMGTTANDTRMYWHITIFRKGNSYILRRSKGEEPIDLTRFVLPT</sequence>
<dbReference type="RefSeq" id="WP_153282585.1">
    <property type="nucleotide sequence ID" value="NZ_CP045644.1"/>
</dbReference>
<accession>A0A5Q0M5S2</accession>
<dbReference type="EMBL" id="CP045644">
    <property type="protein sequence ID" value="QFZ83924.1"/>
    <property type="molecule type" value="Genomic_DNA"/>
</dbReference>
<proteinExistence type="predicted"/>
<name>A0A5Q0M5S2_VARPD</name>
<dbReference type="Proteomes" id="UP000326780">
    <property type="component" value="Chromosome"/>
</dbReference>
<dbReference type="AlphaFoldDB" id="A0A5Q0M5S2"/>
<reference evidence="1 2" key="1">
    <citation type="submission" date="2019-10" db="EMBL/GenBank/DDBJ databases">
        <title>Complete genome sequence of Variovorax paradoxus 5C-2.</title>
        <authorList>
            <person name="Gogoleva N.E."/>
            <person name="Balkin A.S."/>
        </authorList>
    </citation>
    <scope>NUCLEOTIDE SEQUENCE [LARGE SCALE GENOMIC DNA]</scope>
    <source>
        <strain evidence="1 2">5C-2</strain>
    </source>
</reference>